<organism evidence="2 3">
    <name type="scientific">Mycolicibacterium tokaiense</name>
    <dbReference type="NCBI Taxonomy" id="39695"/>
    <lineage>
        <taxon>Bacteria</taxon>
        <taxon>Bacillati</taxon>
        <taxon>Actinomycetota</taxon>
        <taxon>Actinomycetes</taxon>
        <taxon>Mycobacteriales</taxon>
        <taxon>Mycobacteriaceae</taxon>
        <taxon>Mycolicibacterium</taxon>
    </lineage>
</organism>
<dbReference type="Proteomes" id="UP000254978">
    <property type="component" value="Unassembled WGS sequence"/>
</dbReference>
<protein>
    <submittedName>
        <fullName evidence="2">Conserved exported protein of uncharacterized function</fullName>
    </submittedName>
</protein>
<keyword evidence="3" id="KW-1185">Reference proteome</keyword>
<evidence type="ECO:0000313" key="3">
    <source>
        <dbReference type="Proteomes" id="UP000254978"/>
    </source>
</evidence>
<feature type="chain" id="PRO_5016623186" evidence="1">
    <location>
        <begin position="27"/>
        <end position="164"/>
    </location>
</feature>
<name>A0A378TGJ1_9MYCO</name>
<dbReference type="RefSeq" id="WP_115278417.1">
    <property type="nucleotide sequence ID" value="NZ_AP022600.1"/>
</dbReference>
<feature type="signal peptide" evidence="1">
    <location>
        <begin position="1"/>
        <end position="26"/>
    </location>
</feature>
<dbReference type="InterPro" id="IPR024495">
    <property type="entry name" value="DUF2771"/>
</dbReference>
<dbReference type="OrthoDB" id="4772953at2"/>
<evidence type="ECO:0000256" key="1">
    <source>
        <dbReference type="SAM" id="SignalP"/>
    </source>
</evidence>
<sequence>MKRTIAAATAAAVVLASAGAGTAAWALVRDEGGHGLPEISAFTGGQLTRVGPFLYCNVLDLNDCATPQSQGELRVTERNRVQLAVPEAIAAAPWRLVVVYEDADNTTISTFRPDSRLSATIPTVDPQRGRATGLAVQLLTLVTDGSDEIREVPHAEWSIRFVWE</sequence>
<dbReference type="EMBL" id="UGQT01000001">
    <property type="protein sequence ID" value="STZ58676.1"/>
    <property type="molecule type" value="Genomic_DNA"/>
</dbReference>
<evidence type="ECO:0000313" key="2">
    <source>
        <dbReference type="EMBL" id="STZ58676.1"/>
    </source>
</evidence>
<dbReference type="AlphaFoldDB" id="A0A378TGJ1"/>
<keyword evidence="1" id="KW-0732">Signal</keyword>
<gene>
    <name evidence="2" type="ORF">NCTC10821_02190</name>
</gene>
<accession>A0A378TGJ1</accession>
<dbReference type="Pfam" id="PF10969">
    <property type="entry name" value="DUF2771"/>
    <property type="match status" value="1"/>
</dbReference>
<proteinExistence type="predicted"/>
<reference evidence="2 3" key="1">
    <citation type="submission" date="2018-06" db="EMBL/GenBank/DDBJ databases">
        <authorList>
            <consortium name="Pathogen Informatics"/>
            <person name="Doyle S."/>
        </authorList>
    </citation>
    <scope>NUCLEOTIDE SEQUENCE [LARGE SCALE GENOMIC DNA]</scope>
    <source>
        <strain evidence="2 3">NCTC10821</strain>
    </source>
</reference>